<name>A0A1L7I256_9FLAO</name>
<feature type="compositionally biased region" description="Basic and acidic residues" evidence="1">
    <location>
        <begin position="68"/>
        <end position="77"/>
    </location>
</feature>
<proteinExistence type="predicted"/>
<dbReference type="EMBL" id="CP016359">
    <property type="protein sequence ID" value="APU67697.1"/>
    <property type="molecule type" value="Genomic_DNA"/>
</dbReference>
<evidence type="ECO:0000313" key="3">
    <source>
        <dbReference type="EMBL" id="APU67697.1"/>
    </source>
</evidence>
<feature type="signal peptide" evidence="2">
    <location>
        <begin position="1"/>
        <end position="19"/>
    </location>
</feature>
<dbReference type="RefSeq" id="WP_083643552.1">
    <property type="nucleotide sequence ID" value="NZ_AMRU01000002.1"/>
</dbReference>
<sequence>MKKYSLLLVMVFMTMVAFAQEKKGWEKKSSDEMAMMYAEKVSSKLSLTSEQKEKIKEAQMKRLKDQKELMAKRKDQMADAEDMADQTADMKEKRMKIQEDFKDDMQSILNEEQYAKWENMHQEEMKMMKGKHKGDKMKMHKMKDQKMESEDSDDDNSSWK</sequence>
<feature type="region of interest" description="Disordered" evidence="1">
    <location>
        <begin position="127"/>
        <end position="160"/>
    </location>
</feature>
<dbReference type="AlphaFoldDB" id="A0A1L7I256"/>
<feature type="compositionally biased region" description="Basic residues" evidence="1">
    <location>
        <begin position="128"/>
        <end position="141"/>
    </location>
</feature>
<dbReference type="KEGG" id="gfl:GRFL_0973"/>
<feature type="compositionally biased region" description="Acidic residues" evidence="1">
    <location>
        <begin position="150"/>
        <end position="160"/>
    </location>
</feature>
<feature type="region of interest" description="Disordered" evidence="1">
    <location>
        <begin position="68"/>
        <end position="91"/>
    </location>
</feature>
<protein>
    <submittedName>
        <fullName evidence="3">Uncharacterized protein</fullName>
    </submittedName>
</protein>
<gene>
    <name evidence="3" type="ORF">GRFL_0973</name>
</gene>
<keyword evidence="2" id="KW-0732">Signal</keyword>
<evidence type="ECO:0000256" key="2">
    <source>
        <dbReference type="SAM" id="SignalP"/>
    </source>
</evidence>
<organism evidence="3 4">
    <name type="scientific">Christiangramia flava JLT2011</name>
    <dbReference type="NCBI Taxonomy" id="1229726"/>
    <lineage>
        <taxon>Bacteria</taxon>
        <taxon>Pseudomonadati</taxon>
        <taxon>Bacteroidota</taxon>
        <taxon>Flavobacteriia</taxon>
        <taxon>Flavobacteriales</taxon>
        <taxon>Flavobacteriaceae</taxon>
        <taxon>Christiangramia</taxon>
    </lineage>
</organism>
<dbReference type="Gene3D" id="1.20.120.1490">
    <property type="match status" value="1"/>
</dbReference>
<dbReference type="OrthoDB" id="956918at2"/>
<dbReference type="Proteomes" id="UP000186230">
    <property type="component" value="Chromosome"/>
</dbReference>
<evidence type="ECO:0000256" key="1">
    <source>
        <dbReference type="SAM" id="MobiDB-lite"/>
    </source>
</evidence>
<reference evidence="3 4" key="1">
    <citation type="submission" date="2016-07" db="EMBL/GenBank/DDBJ databases">
        <title>Multi-omics approach to identify versatile polysaccharide utilization systems of a marine flavobacterium Gramella flava.</title>
        <authorList>
            <person name="Tang K."/>
        </authorList>
    </citation>
    <scope>NUCLEOTIDE SEQUENCE [LARGE SCALE GENOMIC DNA]</scope>
    <source>
        <strain evidence="3 4">JLT2011</strain>
    </source>
</reference>
<keyword evidence="4" id="KW-1185">Reference proteome</keyword>
<dbReference type="STRING" id="1229726.GRFL_0973"/>
<evidence type="ECO:0000313" key="4">
    <source>
        <dbReference type="Proteomes" id="UP000186230"/>
    </source>
</evidence>
<accession>A0A1L7I256</accession>
<feature type="chain" id="PRO_5043691377" evidence="2">
    <location>
        <begin position="20"/>
        <end position="160"/>
    </location>
</feature>